<dbReference type="EMBL" id="QFYS01000009">
    <property type="protein sequence ID" value="RAK63067.1"/>
    <property type="molecule type" value="Genomic_DNA"/>
</dbReference>
<gene>
    <name evidence="1" type="ORF">DJ019_17505</name>
</gene>
<comment type="caution">
    <text evidence="1">The sequence shown here is derived from an EMBL/GenBank/DDBJ whole genome shotgun (WGS) entry which is preliminary data.</text>
</comment>
<accession>A0A328B815</accession>
<name>A0A328B815_9CAUL</name>
<dbReference type="RefSeq" id="WP_111277438.1">
    <property type="nucleotide sequence ID" value="NZ_QFYS01000009.1"/>
</dbReference>
<evidence type="ECO:0000313" key="2">
    <source>
        <dbReference type="Proteomes" id="UP000249524"/>
    </source>
</evidence>
<dbReference type="AlphaFoldDB" id="A0A328B815"/>
<proteinExistence type="predicted"/>
<organism evidence="1 2">
    <name type="scientific">Phenylobacterium kunshanense</name>
    <dbReference type="NCBI Taxonomy" id="1445034"/>
    <lineage>
        <taxon>Bacteria</taxon>
        <taxon>Pseudomonadati</taxon>
        <taxon>Pseudomonadota</taxon>
        <taxon>Alphaproteobacteria</taxon>
        <taxon>Caulobacterales</taxon>
        <taxon>Caulobacteraceae</taxon>
        <taxon>Phenylobacterium</taxon>
    </lineage>
</organism>
<evidence type="ECO:0000313" key="1">
    <source>
        <dbReference type="EMBL" id="RAK63067.1"/>
    </source>
</evidence>
<sequence length="299" mass="32182">MSGALQARIEAELASPAPEAVRALAEALAQPGDAAVLYYGSTLRTGDLSGILDFYRLTKGPHRRGPRGWVERLLWPEVSYHEVGDLKAKVATLPLATFRRAAEGRTLDTTIWARFVQPCQRVWSAEAASAEAAAQAVTAAVVTASRFAAALGPAKGPALAFWGALFRKTYAAEFRVETTDRADTVVGHGEGRYAEILPLAWAVGGVAFTVDGQDLAPRKAGLPGWTLPSLAGKPLNVLRILKAAFTFDGAARYAAYKIARHTGVEIEVTPFRERHPFLAAPGAWLELRRRQRELAAAGK</sequence>
<protein>
    <submittedName>
        <fullName evidence="1">Uncharacterized protein</fullName>
    </submittedName>
</protein>
<dbReference type="Proteomes" id="UP000249524">
    <property type="component" value="Unassembled WGS sequence"/>
</dbReference>
<keyword evidence="2" id="KW-1185">Reference proteome</keyword>
<reference evidence="1 2" key="1">
    <citation type="submission" date="2018-05" db="EMBL/GenBank/DDBJ databases">
        <authorList>
            <person name="Lanie J.A."/>
            <person name="Ng W.-L."/>
            <person name="Kazmierczak K.M."/>
            <person name="Andrzejewski T.M."/>
            <person name="Davidsen T.M."/>
            <person name="Wayne K.J."/>
            <person name="Tettelin H."/>
            <person name="Glass J.I."/>
            <person name="Rusch D."/>
            <person name="Podicherti R."/>
            <person name="Tsui H.-C.T."/>
            <person name="Winkler M.E."/>
        </authorList>
    </citation>
    <scope>NUCLEOTIDE SEQUENCE [LARGE SCALE GENOMIC DNA]</scope>
    <source>
        <strain evidence="1 2">BUT-10</strain>
    </source>
</reference>
<dbReference type="OrthoDB" id="7340718at2"/>